<evidence type="ECO:0000313" key="2">
    <source>
        <dbReference type="Proteomes" id="UP000294830"/>
    </source>
</evidence>
<dbReference type="Proteomes" id="UP000294830">
    <property type="component" value="Unassembled WGS sequence"/>
</dbReference>
<name>A0A4R2EP55_9BACT</name>
<protein>
    <submittedName>
        <fullName evidence="1">Uncharacterized protein</fullName>
    </submittedName>
</protein>
<keyword evidence="2" id="KW-1185">Reference proteome</keyword>
<comment type="caution">
    <text evidence="1">The sequence shown here is derived from an EMBL/GenBank/DDBJ whole genome shotgun (WGS) entry which is preliminary data.</text>
</comment>
<evidence type="ECO:0000313" key="1">
    <source>
        <dbReference type="EMBL" id="TCN70541.1"/>
    </source>
</evidence>
<organism evidence="1 2">
    <name type="scientific">Acetobacteroides hydrogenigenes</name>
    <dbReference type="NCBI Taxonomy" id="979970"/>
    <lineage>
        <taxon>Bacteria</taxon>
        <taxon>Pseudomonadati</taxon>
        <taxon>Bacteroidota</taxon>
        <taxon>Bacteroidia</taxon>
        <taxon>Bacteroidales</taxon>
        <taxon>Rikenellaceae</taxon>
        <taxon>Acetobacteroides</taxon>
    </lineage>
</organism>
<proteinExistence type="predicted"/>
<accession>A0A4R2EP55</accession>
<sequence length="85" mass="9038">MKLVIPSLGGVGVGDNDFTHPCPSQGGDNLLRLCISAFEIILSLTAMLITKAQKSCSNSAAAFLFLMTYGGLAKQWLFLGLSYPI</sequence>
<reference evidence="1 2" key="1">
    <citation type="submission" date="2019-03" db="EMBL/GenBank/DDBJ databases">
        <title>Genomic Encyclopedia of Archaeal and Bacterial Type Strains, Phase II (KMG-II): from individual species to whole genera.</title>
        <authorList>
            <person name="Goeker M."/>
        </authorList>
    </citation>
    <scope>NUCLEOTIDE SEQUENCE [LARGE SCALE GENOMIC DNA]</scope>
    <source>
        <strain evidence="1 2">RL-C</strain>
    </source>
</reference>
<gene>
    <name evidence="1" type="ORF">CLV25_10356</name>
</gene>
<dbReference type="AlphaFoldDB" id="A0A4R2EP55"/>
<dbReference type="EMBL" id="SLWB01000003">
    <property type="protein sequence ID" value="TCN70541.1"/>
    <property type="molecule type" value="Genomic_DNA"/>
</dbReference>